<dbReference type="Proteomes" id="UP001642360">
    <property type="component" value="Unassembled WGS sequence"/>
</dbReference>
<feature type="region of interest" description="Disordered" evidence="1">
    <location>
        <begin position="226"/>
        <end position="245"/>
    </location>
</feature>
<evidence type="ECO:0000313" key="2">
    <source>
        <dbReference type="EMBL" id="CAK9176488.1"/>
    </source>
</evidence>
<dbReference type="PANTHER" id="PTHR21563">
    <property type="entry name" value="ZINC FINGER C3H1 DOMAIN-CONTAINING PROTEIN"/>
    <property type="match status" value="1"/>
</dbReference>
<feature type="region of interest" description="Disordered" evidence="1">
    <location>
        <begin position="1"/>
        <end position="50"/>
    </location>
</feature>
<evidence type="ECO:0000313" key="3">
    <source>
        <dbReference type="Proteomes" id="UP001642360"/>
    </source>
</evidence>
<dbReference type="InterPro" id="IPR039278">
    <property type="entry name" value="Red1"/>
</dbReference>
<name>A0ABC8U5Z2_9AQUA</name>
<organism evidence="2 3">
    <name type="scientific">Ilex paraguariensis</name>
    <name type="common">yerba mate</name>
    <dbReference type="NCBI Taxonomy" id="185542"/>
    <lineage>
        <taxon>Eukaryota</taxon>
        <taxon>Viridiplantae</taxon>
        <taxon>Streptophyta</taxon>
        <taxon>Embryophyta</taxon>
        <taxon>Tracheophyta</taxon>
        <taxon>Spermatophyta</taxon>
        <taxon>Magnoliopsida</taxon>
        <taxon>eudicotyledons</taxon>
        <taxon>Gunneridae</taxon>
        <taxon>Pentapetalae</taxon>
        <taxon>asterids</taxon>
        <taxon>campanulids</taxon>
        <taxon>Aquifoliales</taxon>
        <taxon>Aquifoliaceae</taxon>
        <taxon>Ilex</taxon>
    </lineage>
</organism>
<evidence type="ECO:0000256" key="1">
    <source>
        <dbReference type="SAM" id="MobiDB-lite"/>
    </source>
</evidence>
<reference evidence="2 3" key="1">
    <citation type="submission" date="2024-02" db="EMBL/GenBank/DDBJ databases">
        <authorList>
            <person name="Vignale AGUSTIN F."/>
            <person name="Sosa J E."/>
            <person name="Modenutti C."/>
        </authorList>
    </citation>
    <scope>NUCLEOTIDE SEQUENCE [LARGE SCALE GENOMIC DNA]</scope>
</reference>
<gene>
    <name evidence="2" type="ORF">ILEXP_LOCUS46341</name>
</gene>
<keyword evidence="3" id="KW-1185">Reference proteome</keyword>
<feature type="compositionally biased region" description="Basic and acidic residues" evidence="1">
    <location>
        <begin position="411"/>
        <end position="421"/>
    </location>
</feature>
<proteinExistence type="predicted"/>
<protein>
    <submittedName>
        <fullName evidence="2">Uncharacterized protein</fullName>
    </submittedName>
</protein>
<feature type="region of interest" description="Disordered" evidence="1">
    <location>
        <begin position="391"/>
        <end position="443"/>
    </location>
</feature>
<dbReference type="AlphaFoldDB" id="A0ABC8U5Z2"/>
<sequence>MEESDELKRKTRAASMATVENSKSDIAATNNSSKAREEGELSSSDEGSTLKHYTENSCQEMPSSEHIKAAHGPNLLMSSDFHEIRSSGKALKPTSDDTYQSCSFHVPDNNLETSNASLKNASIGNCLGKINMSGNHSMDIQAILDIEEMQDKELEEAQEHRRKCEVEERNAFKAYRKAQRALIEADAKCSYLYRRRELYSTHFRTCMMEDSSLFWSLRPQNHVGGGLNSLNSRSEVNTHSVPTSSHQMQAEFDAYDQCQNDLNIQSVTGALQSLSDRYVEGQNMAPDPCSEPDASTSDPLKDNSVADVFCSPSDDVDILADEDEETVSFDHKSGQFNIDHQKEEEIYEERIKDTNDRPKRSFSIDSCQDSLLLEAALRSQLVSKLGKKSLLEKRGPNGSMEPAVEGGPENDDVRGKTEKNLGDISFSEAEKDRCSDLEGSTVF</sequence>
<dbReference type="PANTHER" id="PTHR21563:SF3">
    <property type="entry name" value="ZINC FINGER C3H1 DOMAIN-CONTAINING PROTEIN"/>
    <property type="match status" value="1"/>
</dbReference>
<dbReference type="EMBL" id="CAUOFW020006835">
    <property type="protein sequence ID" value="CAK9176488.1"/>
    <property type="molecule type" value="Genomic_DNA"/>
</dbReference>
<comment type="caution">
    <text evidence="2">The sequence shown here is derived from an EMBL/GenBank/DDBJ whole genome shotgun (WGS) entry which is preliminary data.</text>
</comment>
<accession>A0ABC8U5Z2</accession>
<feature type="compositionally biased region" description="Polar residues" evidence="1">
    <location>
        <begin position="228"/>
        <end position="245"/>
    </location>
</feature>